<evidence type="ECO:0000256" key="2">
    <source>
        <dbReference type="ARBA" id="ARBA00004514"/>
    </source>
</evidence>
<proteinExistence type="predicted"/>
<keyword evidence="4" id="KW-0963">Cytoplasm</keyword>
<keyword evidence="6" id="KW-0744">Spermatogenesis</keyword>
<dbReference type="InterPro" id="IPR029435">
    <property type="entry name" value="TOPAZ1_dom"/>
</dbReference>
<comment type="function">
    <text evidence="1">Important for normal spermatogenesis and male fertility. Specifically required for progression to the post-meiotic stages of spermatocyte development. Seems to be necessary for normal expression levels of a number of testis-expressed gene transcripts, although its role in this process is unclear.</text>
</comment>
<sequence length="1236" mass="137650">NPHHRGVKKHRSKIDNQSWEVSTPTNSCASFSSGDPPSGATGCKCVSETAEDGRVRDCDGYSEGKRGRVDRVADGATPSVCNSDAENTFPMKNVPEICDGTPSLELRVPPIILRRVPAGNGYGFRSENSGLSLNEGEEDNETNNDSEAELNLLESFSCQRTQTYAFFYQSSCARVCKTWPFPRSGPPDELRSLLSGHRWIVTSSFPVTPTTTCILENDVQDKLCKEALEVQAASSVSAEKLESNRSVQRAFEDSSHVPEFSACKENKQVDNEELTYVFNSEVRSPKSQPIENHFILSTPGREAVSFRCENQLDISVLATEGSTSPSRCVLNSKCTQIPTCPVSQTPLVENQEEPKIGAGALYDRESLSELCLKVESLKAQCLSSSTSPSAAEPVTQKPITHTFNSKAPYPGKRKRRRGFDSSTVTDSSSSADENERDSKPSSDEEPVEHDEPGGLRFNDDVTSHIKDKGITPSQSVKDSTVPNGFLDVSRAYEEDVLILDVIQDDPDLFGAVVAETVNKPGTLAKDDGETKTKCQTGNHCKIVWDLDTDSSSKSAPDLKLENMEDGRLRTVKEMQSYKAQPSQGLQLTSALKSENAVDLNNNQEIKNANVYSIKVMNTRTSMLVMDTNSFGYGYTAKDSCASRTSNHVSYCWFYFDEHNFCQRSCCRFSHIPRDGDEMFCMERIQKFCFVGNPNTVLRAVEVFMEYYSKCSPGVCFSQEIVNSLLSSLLHLGLLRKFVDIINLLLTHKSLPSPEIVLAAFKHVRDRGLIDSISELILLTSKVVEAGCVFSVEQCEVMQSHLQMMQVPRQQMDIFLAVKCRALATNPHTAELSDLAQAVVRVEMLKHWEDWSGMAHVFCGVCVGPHSTSELHRFYCCVTMALLKEPKDNLTLPYELFAESVCKKVPSDDMVKITLGRIGVSMIFRYHRTREWNKGVKLVNVMFGLQIEFTTLKGLMGDEYKVSRCQLVTSATELFLHSGCIEGALKMLRADNWFVTSNVWPCDPADIDCRKCVLTLLAGRTSHRDTFDILANLPGLRQPINGVQVDEYTEMFNAHLRLCVKKQTLPVAADILEFMFAQGVVPETAQLQNLIHKLGKQNNWNCARTLFNRARSAGYYSAVVCEQDSLFLPCSLTEIEMTLAFEMFITSIKAHLQAPTGSSQPISITLRRQGEVEDVTESMYLAAGCRLLSAALIPNPKLSIRYTAVNQTQEQLFILDRGSAHKWLSQNEQWALEMWVS</sequence>
<feature type="domain" description="Protein TOPAZ1" evidence="9">
    <location>
        <begin position="841"/>
        <end position="1014"/>
    </location>
</feature>
<dbReference type="AlphaFoldDB" id="A0A9W7TLH8"/>
<protein>
    <recommendedName>
        <fullName evidence="3">Protein TOPAZ1</fullName>
    </recommendedName>
    <alternativeName>
        <fullName evidence="7">Testis- and ovary-specific PAZ domain-containing protein 1</fullName>
    </alternativeName>
</protein>
<dbReference type="PANTHER" id="PTHR35671:SF1">
    <property type="entry name" value="PROTEIN TOPAZ1"/>
    <property type="match status" value="1"/>
</dbReference>
<evidence type="ECO:0000313" key="11">
    <source>
        <dbReference type="Proteomes" id="UP001059041"/>
    </source>
</evidence>
<feature type="region of interest" description="Disordered" evidence="8">
    <location>
        <begin position="1"/>
        <end position="41"/>
    </location>
</feature>
<dbReference type="PANTHER" id="PTHR35671">
    <property type="entry name" value="PROTEIN TOPAZ1"/>
    <property type="match status" value="1"/>
</dbReference>
<evidence type="ECO:0000256" key="8">
    <source>
        <dbReference type="SAM" id="MobiDB-lite"/>
    </source>
</evidence>
<feature type="compositionally biased region" description="Polar residues" evidence="8">
    <location>
        <begin position="471"/>
        <end position="482"/>
    </location>
</feature>
<dbReference type="Pfam" id="PF14669">
    <property type="entry name" value="Asp_Glu_race_2"/>
    <property type="match status" value="1"/>
</dbReference>
<keyword evidence="5" id="KW-0221">Differentiation</keyword>
<feature type="compositionally biased region" description="Polar residues" evidence="8">
    <location>
        <begin position="15"/>
        <end position="35"/>
    </location>
</feature>
<evidence type="ECO:0000256" key="7">
    <source>
        <dbReference type="ARBA" id="ARBA00031943"/>
    </source>
</evidence>
<evidence type="ECO:0000256" key="1">
    <source>
        <dbReference type="ARBA" id="ARBA00002132"/>
    </source>
</evidence>
<name>A0A9W7TLH8_TRIRA</name>
<keyword evidence="11" id="KW-1185">Reference proteome</keyword>
<dbReference type="Proteomes" id="UP001059041">
    <property type="component" value="Linkage Group LG16"/>
</dbReference>
<feature type="compositionally biased region" description="Acidic residues" evidence="8">
    <location>
        <begin position="135"/>
        <end position="146"/>
    </location>
</feature>
<feature type="compositionally biased region" description="Basic and acidic residues" evidence="8">
    <location>
        <begin position="449"/>
        <end position="469"/>
    </location>
</feature>
<dbReference type="GO" id="GO:0005829">
    <property type="term" value="C:cytosol"/>
    <property type="evidence" value="ECO:0007669"/>
    <property type="project" value="UniProtKB-SubCell"/>
</dbReference>
<feature type="compositionally biased region" description="Low complexity" evidence="8">
    <location>
        <begin position="420"/>
        <end position="430"/>
    </location>
</feature>
<reference evidence="10" key="1">
    <citation type="submission" date="2021-02" db="EMBL/GenBank/DDBJ databases">
        <title>Comparative genomics reveals that relaxation of natural selection precedes convergent phenotypic evolution of cavefish.</title>
        <authorList>
            <person name="Peng Z."/>
        </authorList>
    </citation>
    <scope>NUCLEOTIDE SEQUENCE</scope>
    <source>
        <tissue evidence="10">Muscle</tissue>
    </source>
</reference>
<feature type="region of interest" description="Disordered" evidence="8">
    <location>
        <begin position="127"/>
        <end position="146"/>
    </location>
</feature>
<comment type="caution">
    <text evidence="10">The sequence shown here is derived from an EMBL/GenBank/DDBJ whole genome shotgun (WGS) entry which is preliminary data.</text>
</comment>
<evidence type="ECO:0000313" key="10">
    <source>
        <dbReference type="EMBL" id="KAI7798881.1"/>
    </source>
</evidence>
<evidence type="ECO:0000256" key="5">
    <source>
        <dbReference type="ARBA" id="ARBA00022782"/>
    </source>
</evidence>
<feature type="region of interest" description="Disordered" evidence="8">
    <location>
        <begin position="384"/>
        <end position="482"/>
    </location>
</feature>
<dbReference type="GO" id="GO:0030154">
    <property type="term" value="P:cell differentiation"/>
    <property type="evidence" value="ECO:0007669"/>
    <property type="project" value="UniProtKB-KW"/>
</dbReference>
<feature type="non-terminal residue" evidence="10">
    <location>
        <position position="1236"/>
    </location>
</feature>
<feature type="compositionally biased region" description="Basic residues" evidence="8">
    <location>
        <begin position="1"/>
        <end position="12"/>
    </location>
</feature>
<comment type="subcellular location">
    <subcellularLocation>
        <location evidence="2">Cytoplasm</location>
        <location evidence="2">Cytosol</location>
    </subcellularLocation>
</comment>
<evidence type="ECO:0000256" key="6">
    <source>
        <dbReference type="ARBA" id="ARBA00022871"/>
    </source>
</evidence>
<dbReference type="EMBL" id="JAFHDT010000016">
    <property type="protein sequence ID" value="KAI7798881.1"/>
    <property type="molecule type" value="Genomic_DNA"/>
</dbReference>
<accession>A0A9W7TLH8</accession>
<dbReference type="GO" id="GO:0048137">
    <property type="term" value="P:spermatocyte division"/>
    <property type="evidence" value="ECO:0007669"/>
    <property type="project" value="TreeGrafter"/>
</dbReference>
<evidence type="ECO:0000256" key="4">
    <source>
        <dbReference type="ARBA" id="ARBA00022490"/>
    </source>
</evidence>
<organism evidence="10 11">
    <name type="scientific">Triplophysa rosa</name>
    <name type="common">Cave loach</name>
    <dbReference type="NCBI Taxonomy" id="992332"/>
    <lineage>
        <taxon>Eukaryota</taxon>
        <taxon>Metazoa</taxon>
        <taxon>Chordata</taxon>
        <taxon>Craniata</taxon>
        <taxon>Vertebrata</taxon>
        <taxon>Euteleostomi</taxon>
        <taxon>Actinopterygii</taxon>
        <taxon>Neopterygii</taxon>
        <taxon>Teleostei</taxon>
        <taxon>Ostariophysi</taxon>
        <taxon>Cypriniformes</taxon>
        <taxon>Nemacheilidae</taxon>
        <taxon>Triplophysa</taxon>
    </lineage>
</organism>
<evidence type="ECO:0000256" key="3">
    <source>
        <dbReference type="ARBA" id="ARBA00016464"/>
    </source>
</evidence>
<evidence type="ECO:0000259" key="9">
    <source>
        <dbReference type="Pfam" id="PF14669"/>
    </source>
</evidence>
<dbReference type="InterPro" id="IPR038952">
    <property type="entry name" value="TOPAZ1"/>
</dbReference>
<gene>
    <name evidence="10" type="ORF">IRJ41_015934</name>
</gene>